<reference evidence="3" key="1">
    <citation type="journal article" date="2019" name="Sci. Rep.">
        <title>Draft genome of Tanacetum cinerariifolium, the natural source of mosquito coil.</title>
        <authorList>
            <person name="Yamashiro T."/>
            <person name="Shiraishi A."/>
            <person name="Satake H."/>
            <person name="Nakayama K."/>
        </authorList>
    </citation>
    <scope>NUCLEOTIDE SEQUENCE</scope>
</reference>
<evidence type="ECO:0000259" key="2">
    <source>
        <dbReference type="PROSITE" id="PS50994"/>
    </source>
</evidence>
<accession>A0A6L2JT39</accession>
<dbReference type="PANTHER" id="PTHR42648:SF21">
    <property type="entry name" value="CYSTEINE-RICH RLK (RECEPTOR-LIKE PROTEIN KINASE) 8"/>
    <property type="match status" value="1"/>
</dbReference>
<comment type="caution">
    <text evidence="3">The sequence shown here is derived from an EMBL/GenBank/DDBJ whole genome shotgun (WGS) entry which is preliminary data.</text>
</comment>
<dbReference type="InterPro" id="IPR012337">
    <property type="entry name" value="RNaseH-like_sf"/>
</dbReference>
<sequence>MAGMLPGVESARRRRLSGWCDPSSVMHSGFGSARTTRLSNDTYIKSTSFLQRSMVNQLDDDDKLGGVAREAKERLDGRLRGHLKKEITRQSSQERLTGVGRRSTASPVVIENLQMEVYGLKKNGLKRLSWGRMGLSWKSSKEDECVICLDHYKISELRWFWESVHDLTIRRILSSYCLKFGVEYSDEYDDKDKPIPFRRRVCPSRLDGKHMTGKDVEELIKSKLFKKLDDDDAVSLCCIGILQLMLLGLEDRRAVPNWILRLANDKDSWDDYPWGSYVWPTLYYQLRDANVKRWLPLYTTEPTNEDDKKSYSICEFTWAFKTWILEVFRLGKIEYYTRHMRYPRIVTWTSNKKFYRPMLHDFLHGRVPAERLIPDEVEAGSGWWLSSRAYFDGFVTEPERRPRHLNRQNHYEVPSELYRDFQEQRSGLDHVKKHGQNIFEKMKKYMEEVNVDTRANREPVIADQHYGISDLSGFQSIQTPTTTLSLIWVRQQTGKHQSHRSPVVLISKARCQRIRQLRIGNPLSRCILSPYTSFPATTELPKKRVGRTKKNSKNDNLSPLNLGNAFAHDNVGGDDVLITGVHDTVLEFFWRQLVPHLCMPRSHSVDNPNNEGWLSGDQMNSWIEILIRSRAQDADWTVSKSGTSCVHPENNRFLIQTDLHILKMLDGSTRPYPSWKNVNWVYMPKMLVEITRPNGEALRKYILSGPYKPTTVLVQVVEATDNSPAVPEHTIVETPTNMSRENKAHFLAEKEAIHLILTGIEDDIYSTIDACQTAQEVWEAIERLQQGESLNIQDVKTNLFLEFSKFTTHDGKSMESYYIRFYKLMNEMIRNNLTMTTMEIYKPTNNNLRTFSNSKNKNVDTTPRYKNDDHSGQFGTQRTVNVDAARENVGSKVVQQSGIQCFKYREYGHFAKKCRKPKRVKDSAYHKEKMLLCKQAEQGVPLQAEQYDWLADTDEEVDEQELEAHYSYMTKIQEVPTADSGTDSEPVEQVQNKAGYNVFANHLQHSEQSESVSNTCLVETDDSNVTPDSPDMCEDDIQNEQNDVESDDERVALANLIANLKLDVDENKKNPKAIKESKHNTCSRTERVQSYSCENYKIRQAYNVMTNNINHFKQIVDDAWVKHSKDLFRAPTAHDMDILIQTCLMPLAIKTQSDSLKFVHELKQEMHADLKYVETLEKEIDKLESKKAEFPDMYDVILYDCVSKDVMCSYLQSLSDLDALAELQCMYLHKVKECDCLTQKLSKQTESVSKKVHTELLQRFVKLEKHSISLEIAFQKCKEQAKIDTNIAISELKKLIEKGKGKSVDTKFDRPSVVRQTNAQRIPKPSVLGKPTPFSDSLERNYFPKTRSVPKANVSEALSKPVTAQTLPQTAKKALKSNQLKDKVLPNNSQVEVKKTQVEVHPRIPSVSNKMKPVTACKDSLNSRTLNANAIWATCNKCLVDSNHFACVTKMLNDVHARTKKPTVVPISTRKPKSQANKSIATPNKKNVASKSTKQKPHSYFRVLYENTNKAWKWWIERKSPSGYEWVPKTKKQWVPKEKMQWVPKAKNDQVQKRIVQLILFIVDSGCMKHMMGNLKLLCNFVEMFLEGINHNLFSVGQFCDADLEVAFMKSICFVRDLQGNDLLVAWLWHRRLSHLNFDYINLLSKKDIVIGLPKLKYVKDQLCSSCELRKAKRSSFKSKAVSSSKERLNLLHMDLCGPMRVASINGKKYILVIVDNYSRYTRTLFLRSKNETPEVLKDFLMMIQRNLQAPVITVPTDRGTKFLNKTLNAFFKEEGIEHQTSTAQIPEQNGVVEIRNHTLETLNQTPSHFGCICYITRDGENLDKMKENGDQCILVGYSTQSKRYCVYNKRTRMIVESIYIRFDEIKEVSKTSVANNTSGLVPQRQKASDYDNTVPVLQRHDVSSSADADKNENNYKMMNLPILFVYWHKKKLNHPLEQVRGNPSRPVQTRRQLATDPEICMYALTVSTAEPKNIKEAMADSAWIEAMQEELHQFDRLQVWELVDKPFGKSIIRLKWLWKNKKDADQIVIRNKARLIAKGVLRKKMDVKMAFLNGPLKEEVYVAQPDGFVDPDHPEKAKYTLEILHKHGMDKGQNIGTPMATKLKLDADLSGNPVDQTDYRSKIGSLMYLTSSRPDIVQAYPKDSSFELTAFLDADHAGCIDSCKSTSRRIKFLSNKLVSWMSKKQNCTAMSLREAEYVALSSAVAISCNPVQHSRTKHIHTRFKYLVRRIGMRFLTPAELEVLAKESV</sequence>
<dbReference type="EMBL" id="BKCJ010001265">
    <property type="protein sequence ID" value="GEU40143.1"/>
    <property type="molecule type" value="Genomic_DNA"/>
</dbReference>
<feature type="region of interest" description="Disordered" evidence="1">
    <location>
        <begin position="849"/>
        <end position="875"/>
    </location>
</feature>
<dbReference type="InterPro" id="IPR057670">
    <property type="entry name" value="SH3_retrovirus"/>
</dbReference>
<organism evidence="3">
    <name type="scientific">Tanacetum cinerariifolium</name>
    <name type="common">Dalmatian daisy</name>
    <name type="synonym">Chrysanthemum cinerariifolium</name>
    <dbReference type="NCBI Taxonomy" id="118510"/>
    <lineage>
        <taxon>Eukaryota</taxon>
        <taxon>Viridiplantae</taxon>
        <taxon>Streptophyta</taxon>
        <taxon>Embryophyta</taxon>
        <taxon>Tracheophyta</taxon>
        <taxon>Spermatophyta</taxon>
        <taxon>Magnoliopsida</taxon>
        <taxon>eudicotyledons</taxon>
        <taxon>Gunneridae</taxon>
        <taxon>Pentapetalae</taxon>
        <taxon>asterids</taxon>
        <taxon>campanulids</taxon>
        <taxon>Asterales</taxon>
        <taxon>Asteraceae</taxon>
        <taxon>Asteroideae</taxon>
        <taxon>Anthemideae</taxon>
        <taxon>Anthemidinae</taxon>
        <taxon>Tanacetum</taxon>
    </lineage>
</organism>
<evidence type="ECO:0000313" key="3">
    <source>
        <dbReference type="EMBL" id="GEU40143.1"/>
    </source>
</evidence>
<feature type="domain" description="Integrase catalytic" evidence="2">
    <location>
        <begin position="1682"/>
        <end position="1801"/>
    </location>
</feature>
<feature type="region of interest" description="Disordered" evidence="1">
    <location>
        <begin position="1469"/>
        <end position="1494"/>
    </location>
</feature>
<dbReference type="Pfam" id="PF14223">
    <property type="entry name" value="Retrotran_gag_2"/>
    <property type="match status" value="1"/>
</dbReference>
<dbReference type="GO" id="GO:0003676">
    <property type="term" value="F:nucleic acid binding"/>
    <property type="evidence" value="ECO:0007669"/>
    <property type="project" value="InterPro"/>
</dbReference>
<dbReference type="InterPro" id="IPR039537">
    <property type="entry name" value="Retrotran_Ty1/copia-like"/>
</dbReference>
<dbReference type="CDD" id="cd09272">
    <property type="entry name" value="RNase_HI_RT_Ty1"/>
    <property type="match status" value="1"/>
</dbReference>
<dbReference type="InterPro" id="IPR001584">
    <property type="entry name" value="Integrase_cat-core"/>
</dbReference>
<name>A0A6L2JT39_TANCI</name>
<dbReference type="InterPro" id="IPR036875">
    <property type="entry name" value="Znf_CCHC_sf"/>
</dbReference>
<gene>
    <name evidence="3" type="ORF">Tci_012121</name>
</gene>
<dbReference type="PANTHER" id="PTHR42648">
    <property type="entry name" value="TRANSPOSASE, PUTATIVE-RELATED"/>
    <property type="match status" value="1"/>
</dbReference>
<dbReference type="Gene3D" id="3.30.420.10">
    <property type="entry name" value="Ribonuclease H-like superfamily/Ribonuclease H"/>
    <property type="match status" value="1"/>
</dbReference>
<feature type="compositionally biased region" description="Polar residues" evidence="1">
    <location>
        <begin position="849"/>
        <end position="861"/>
    </location>
</feature>
<feature type="compositionally biased region" description="Polar residues" evidence="1">
    <location>
        <begin position="1474"/>
        <end position="1492"/>
    </location>
</feature>
<dbReference type="SUPFAM" id="SSF57756">
    <property type="entry name" value="Retrovirus zinc finger-like domains"/>
    <property type="match status" value="1"/>
</dbReference>
<dbReference type="PROSITE" id="PS50994">
    <property type="entry name" value="INTEGRASE"/>
    <property type="match status" value="1"/>
</dbReference>
<protein>
    <submittedName>
        <fullName evidence="3">Retrovirus-related Pol polyprotein from transposon TNT 1-94</fullName>
    </submittedName>
</protein>
<dbReference type="GO" id="GO:0015074">
    <property type="term" value="P:DNA integration"/>
    <property type="evidence" value="ECO:0007669"/>
    <property type="project" value="InterPro"/>
</dbReference>
<dbReference type="InterPro" id="IPR036397">
    <property type="entry name" value="RNaseH_sf"/>
</dbReference>
<dbReference type="GO" id="GO:0008270">
    <property type="term" value="F:zinc ion binding"/>
    <property type="evidence" value="ECO:0007669"/>
    <property type="project" value="InterPro"/>
</dbReference>
<dbReference type="SUPFAM" id="SSF53098">
    <property type="entry name" value="Ribonuclease H-like"/>
    <property type="match status" value="1"/>
</dbReference>
<dbReference type="Pfam" id="PF13976">
    <property type="entry name" value="gag_pre-integrs"/>
    <property type="match status" value="1"/>
</dbReference>
<dbReference type="Pfam" id="PF00665">
    <property type="entry name" value="rve"/>
    <property type="match status" value="1"/>
</dbReference>
<dbReference type="Pfam" id="PF25597">
    <property type="entry name" value="SH3_retrovirus"/>
    <property type="match status" value="1"/>
</dbReference>
<dbReference type="InterPro" id="IPR025724">
    <property type="entry name" value="GAG-pre-integrase_dom"/>
</dbReference>
<proteinExistence type="predicted"/>
<evidence type="ECO:0000256" key="1">
    <source>
        <dbReference type="SAM" id="MobiDB-lite"/>
    </source>
</evidence>